<gene>
    <name evidence="12" type="primary">metG</name>
    <name evidence="15" type="ORF">C8N45_11154</name>
</gene>
<comment type="catalytic activity">
    <reaction evidence="11 12">
        <text>tRNA(Met) + L-methionine + ATP = L-methionyl-tRNA(Met) + AMP + diphosphate</text>
        <dbReference type="Rhea" id="RHEA:13481"/>
        <dbReference type="Rhea" id="RHEA-COMP:9667"/>
        <dbReference type="Rhea" id="RHEA-COMP:9698"/>
        <dbReference type="ChEBI" id="CHEBI:30616"/>
        <dbReference type="ChEBI" id="CHEBI:33019"/>
        <dbReference type="ChEBI" id="CHEBI:57844"/>
        <dbReference type="ChEBI" id="CHEBI:78442"/>
        <dbReference type="ChEBI" id="CHEBI:78530"/>
        <dbReference type="ChEBI" id="CHEBI:456215"/>
        <dbReference type="EC" id="6.1.1.10"/>
    </reaction>
</comment>
<evidence type="ECO:0000256" key="12">
    <source>
        <dbReference type="HAMAP-Rule" id="MF_00098"/>
    </source>
</evidence>
<dbReference type="InterPro" id="IPR041872">
    <property type="entry name" value="Anticodon_Met"/>
</dbReference>
<evidence type="ECO:0000313" key="15">
    <source>
        <dbReference type="EMBL" id="PUB12077.1"/>
    </source>
</evidence>
<evidence type="ECO:0000313" key="16">
    <source>
        <dbReference type="Proteomes" id="UP000244523"/>
    </source>
</evidence>
<dbReference type="Proteomes" id="UP000244523">
    <property type="component" value="Unassembled WGS sequence"/>
</dbReference>
<keyword evidence="9 12" id="KW-0648">Protein biosynthesis</keyword>
<evidence type="ECO:0000256" key="6">
    <source>
        <dbReference type="ARBA" id="ARBA00022741"/>
    </source>
</evidence>
<keyword evidence="7 12" id="KW-0862">Zinc</keyword>
<feature type="binding site" evidence="12">
    <location>
        <position position="156"/>
    </location>
    <ligand>
        <name>Zn(2+)</name>
        <dbReference type="ChEBI" id="CHEBI:29105"/>
    </ligand>
</feature>
<comment type="subunit">
    <text evidence="12">Monomer.</text>
</comment>
<dbReference type="Gene3D" id="3.40.50.620">
    <property type="entry name" value="HUPs"/>
    <property type="match status" value="1"/>
</dbReference>
<dbReference type="SUPFAM" id="SSF47323">
    <property type="entry name" value="Anticodon-binding domain of a subclass of class I aminoacyl-tRNA synthetases"/>
    <property type="match status" value="1"/>
</dbReference>
<dbReference type="NCBIfam" id="TIGR00398">
    <property type="entry name" value="metG"/>
    <property type="match status" value="1"/>
</dbReference>
<dbReference type="SUPFAM" id="SSF52374">
    <property type="entry name" value="Nucleotidylyl transferase"/>
    <property type="match status" value="1"/>
</dbReference>
<dbReference type="GO" id="GO:0017101">
    <property type="term" value="C:aminoacyl-tRNA synthetase multienzyme complex"/>
    <property type="evidence" value="ECO:0007669"/>
    <property type="project" value="TreeGrafter"/>
</dbReference>
<name>A0A2T6KB78_9RHOB</name>
<reference evidence="15 16" key="1">
    <citation type="submission" date="2018-04" db="EMBL/GenBank/DDBJ databases">
        <title>Genomic Encyclopedia of Archaeal and Bacterial Type Strains, Phase II (KMG-II): from individual species to whole genera.</title>
        <authorList>
            <person name="Goeker M."/>
        </authorList>
    </citation>
    <scope>NUCLEOTIDE SEQUENCE [LARGE SCALE GENOMIC DNA]</scope>
    <source>
        <strain evidence="15 16">DSM 29955</strain>
    </source>
</reference>
<dbReference type="RefSeq" id="WP_108387452.1">
    <property type="nucleotide sequence ID" value="NZ_QBUD01000011.1"/>
</dbReference>
<evidence type="ECO:0000256" key="9">
    <source>
        <dbReference type="ARBA" id="ARBA00022917"/>
    </source>
</evidence>
<dbReference type="HAMAP" id="MF_00098">
    <property type="entry name" value="Met_tRNA_synth_type1"/>
    <property type="match status" value="1"/>
</dbReference>
<dbReference type="Pfam" id="PF19303">
    <property type="entry name" value="Anticodon_3"/>
    <property type="match status" value="1"/>
</dbReference>
<dbReference type="CDD" id="cd07957">
    <property type="entry name" value="Anticodon_Ia_Met"/>
    <property type="match status" value="1"/>
</dbReference>
<dbReference type="InterPro" id="IPR014758">
    <property type="entry name" value="Met-tRNA_synth"/>
</dbReference>
<comment type="similarity">
    <text evidence="3 12">Belongs to the class-I aminoacyl-tRNA synthetase family. MetG type 1 subfamily.</text>
</comment>
<keyword evidence="5 12" id="KW-0436">Ligase</keyword>
<comment type="subcellular location">
    <subcellularLocation>
        <location evidence="2 12">Cytoplasm</location>
    </subcellularLocation>
</comment>
<feature type="binding site" evidence="12">
    <location>
        <position position="146"/>
    </location>
    <ligand>
        <name>Zn(2+)</name>
        <dbReference type="ChEBI" id="CHEBI:29105"/>
    </ligand>
</feature>
<dbReference type="OrthoDB" id="9810191at2"/>
<organism evidence="15 16">
    <name type="scientific">Yoonia sediminilitoris</name>
    <dbReference type="NCBI Taxonomy" id="1286148"/>
    <lineage>
        <taxon>Bacteria</taxon>
        <taxon>Pseudomonadati</taxon>
        <taxon>Pseudomonadota</taxon>
        <taxon>Alphaproteobacteria</taxon>
        <taxon>Rhodobacterales</taxon>
        <taxon>Paracoccaceae</taxon>
        <taxon>Yoonia</taxon>
    </lineage>
</organism>
<keyword evidence="10 12" id="KW-0030">Aminoacyl-tRNA synthetase</keyword>
<comment type="function">
    <text evidence="1 12">Is required not only for elongation of protein synthesis but also for the initiation of all mRNA translation through initiator tRNA(fMet) aminoacylation.</text>
</comment>
<feature type="binding site" evidence="12">
    <location>
        <position position="159"/>
    </location>
    <ligand>
        <name>Zn(2+)</name>
        <dbReference type="ChEBI" id="CHEBI:29105"/>
    </ligand>
</feature>
<accession>A0A2T6KB78</accession>
<protein>
    <recommendedName>
        <fullName evidence="12">Methionine--tRNA ligase</fullName>
        <ecNumber evidence="12">6.1.1.10</ecNumber>
    </recommendedName>
    <alternativeName>
        <fullName evidence="12">Methionyl-tRNA synthetase</fullName>
        <shortName evidence="12">MetRS</shortName>
    </alternativeName>
</protein>
<keyword evidence="16" id="KW-1185">Reference proteome</keyword>
<feature type="binding site" evidence="12">
    <location>
        <position position="347"/>
    </location>
    <ligand>
        <name>ATP</name>
        <dbReference type="ChEBI" id="CHEBI:30616"/>
    </ligand>
</feature>
<evidence type="ECO:0000256" key="8">
    <source>
        <dbReference type="ARBA" id="ARBA00022840"/>
    </source>
</evidence>
<evidence type="ECO:0000256" key="11">
    <source>
        <dbReference type="ARBA" id="ARBA00047364"/>
    </source>
</evidence>
<dbReference type="PANTHER" id="PTHR45765">
    <property type="entry name" value="METHIONINE--TRNA LIGASE"/>
    <property type="match status" value="1"/>
</dbReference>
<evidence type="ECO:0000259" key="14">
    <source>
        <dbReference type="Pfam" id="PF19303"/>
    </source>
</evidence>
<feature type="binding site" evidence="12">
    <location>
        <position position="143"/>
    </location>
    <ligand>
        <name>Zn(2+)</name>
        <dbReference type="ChEBI" id="CHEBI:29105"/>
    </ligand>
</feature>
<comment type="caution">
    <text evidence="15">The sequence shown here is derived from an EMBL/GenBank/DDBJ whole genome shotgun (WGS) entry which is preliminary data.</text>
</comment>
<dbReference type="GO" id="GO:0046872">
    <property type="term" value="F:metal ion binding"/>
    <property type="evidence" value="ECO:0007669"/>
    <property type="project" value="UniProtKB-KW"/>
</dbReference>
<evidence type="ECO:0000256" key="10">
    <source>
        <dbReference type="ARBA" id="ARBA00023146"/>
    </source>
</evidence>
<feature type="domain" description="Methionyl-tRNA synthetase anticodon-binding" evidence="14">
    <location>
        <begin position="419"/>
        <end position="570"/>
    </location>
</feature>
<dbReference type="GO" id="GO:0004825">
    <property type="term" value="F:methionine-tRNA ligase activity"/>
    <property type="evidence" value="ECO:0007669"/>
    <property type="project" value="UniProtKB-UniRule"/>
</dbReference>
<evidence type="ECO:0000256" key="1">
    <source>
        <dbReference type="ARBA" id="ARBA00003314"/>
    </source>
</evidence>
<dbReference type="InterPro" id="IPR033911">
    <property type="entry name" value="MetRS_core"/>
</dbReference>
<dbReference type="InterPro" id="IPR023458">
    <property type="entry name" value="Met-tRNA_ligase_1"/>
</dbReference>
<proteinExistence type="inferred from homology"/>
<keyword evidence="4 12" id="KW-0963">Cytoplasm</keyword>
<dbReference type="SUPFAM" id="SSF57770">
    <property type="entry name" value="Methionyl-tRNA synthetase (MetRS), Zn-domain"/>
    <property type="match status" value="1"/>
</dbReference>
<comment type="cofactor">
    <cofactor evidence="12">
        <name>Zn(2+)</name>
        <dbReference type="ChEBI" id="CHEBI:29105"/>
    </cofactor>
    <text evidence="12">Binds 1 zinc ion per subunit.</text>
</comment>
<feature type="domain" description="Methionyl/Leucyl tRNA synthetase" evidence="13">
    <location>
        <begin position="4"/>
        <end position="407"/>
    </location>
</feature>
<dbReference type="Pfam" id="PF09334">
    <property type="entry name" value="tRNA-synt_1g"/>
    <property type="match status" value="1"/>
</dbReference>
<sequence>MARHLITSAIPYINGIKHLGNLVGSQLPADLYARYLRQRGHEVLFLCATDEHGTPAELAAAKAGKPVADYCTEMHDVQANIAEGFGLSFDHFGRSSSPQNHKLTQSFATRLAEVGLIKEVTEEQVYSVADGRFLPDRYIEGTCPNCGFESARGDQCDNCTKQLDPTDLIDAHSTISGATDLQVRETKHLYLRQSELKDDLAAWIDSKKDWPILTTSIAKKWLNDGDGLQDRGITRDLDWGIPVMKGDQVWPGMEGKVFYVWFDAPIEYIACAQEWEDAGKGTDWERWWRTDKGADDVTYTQFMGKDNVPFHTLSFPATILGSQEPWKLVDYIKSFNYLNYDGGQFSTSRGRGVFMDQALEILPADYWRWWLLSHAPESSDAEFTWENFQTDVNKDLADVLGNFVSRITKFCRSKFGETVPEGGNFGPAEEQLIADLTTRIRAFEGHMDAIEVRKSAAELRAIWVLGNEYLQANAPWTTFKTDPETAAMQVRLALNLIRIYAVLSASFIPDASAKLLSAMQTDDDSWPTDVRAAVTALPAGHAFTVPENLFRKLTDEEREEWAARFAGTRD</sequence>
<dbReference type="CDD" id="cd00814">
    <property type="entry name" value="MetRS_core"/>
    <property type="match status" value="1"/>
</dbReference>
<dbReference type="AlphaFoldDB" id="A0A2T6KB78"/>
<evidence type="ECO:0000256" key="7">
    <source>
        <dbReference type="ARBA" id="ARBA00022833"/>
    </source>
</evidence>
<dbReference type="GO" id="GO:0005829">
    <property type="term" value="C:cytosol"/>
    <property type="evidence" value="ECO:0007669"/>
    <property type="project" value="TreeGrafter"/>
</dbReference>
<feature type="short sequence motif" description="'KMSKS' region" evidence="12">
    <location>
        <begin position="344"/>
        <end position="348"/>
    </location>
</feature>
<dbReference type="EMBL" id="QBUD01000011">
    <property type="protein sequence ID" value="PUB12077.1"/>
    <property type="molecule type" value="Genomic_DNA"/>
</dbReference>
<evidence type="ECO:0000259" key="13">
    <source>
        <dbReference type="Pfam" id="PF09334"/>
    </source>
</evidence>
<evidence type="ECO:0000256" key="5">
    <source>
        <dbReference type="ARBA" id="ARBA00022598"/>
    </source>
</evidence>
<keyword evidence="6 12" id="KW-0547">Nucleotide-binding</keyword>
<dbReference type="Gene3D" id="2.20.28.20">
    <property type="entry name" value="Methionyl-tRNA synthetase, Zn-domain"/>
    <property type="match status" value="1"/>
</dbReference>
<dbReference type="Gene3D" id="1.10.730.10">
    <property type="entry name" value="Isoleucyl-tRNA Synthetase, Domain 1"/>
    <property type="match status" value="1"/>
</dbReference>
<dbReference type="InterPro" id="IPR029038">
    <property type="entry name" value="MetRS_Zn"/>
</dbReference>
<evidence type="ECO:0000256" key="3">
    <source>
        <dbReference type="ARBA" id="ARBA00008258"/>
    </source>
</evidence>
<keyword evidence="8 12" id="KW-0067">ATP-binding</keyword>
<dbReference type="InterPro" id="IPR014729">
    <property type="entry name" value="Rossmann-like_a/b/a_fold"/>
</dbReference>
<dbReference type="GO" id="GO:0006431">
    <property type="term" value="P:methionyl-tRNA aminoacylation"/>
    <property type="evidence" value="ECO:0007669"/>
    <property type="project" value="UniProtKB-UniRule"/>
</dbReference>
<dbReference type="EC" id="6.1.1.10" evidence="12"/>
<dbReference type="PRINTS" id="PR01041">
    <property type="entry name" value="TRNASYNTHMET"/>
</dbReference>
<keyword evidence="12" id="KW-0479">Metal-binding</keyword>
<evidence type="ECO:0000256" key="2">
    <source>
        <dbReference type="ARBA" id="ARBA00004496"/>
    </source>
</evidence>
<dbReference type="InterPro" id="IPR015413">
    <property type="entry name" value="Methionyl/Leucyl_tRNA_Synth"/>
</dbReference>
<dbReference type="FunFam" id="2.20.28.20:FF:000001">
    <property type="entry name" value="Methionine--tRNA ligase"/>
    <property type="match status" value="1"/>
</dbReference>
<dbReference type="GO" id="GO:0005524">
    <property type="term" value="F:ATP binding"/>
    <property type="evidence" value="ECO:0007669"/>
    <property type="project" value="UniProtKB-UniRule"/>
</dbReference>
<dbReference type="PANTHER" id="PTHR45765:SF1">
    <property type="entry name" value="METHIONINE--TRNA LIGASE, CYTOPLASMIC"/>
    <property type="match status" value="1"/>
</dbReference>
<evidence type="ECO:0000256" key="4">
    <source>
        <dbReference type="ARBA" id="ARBA00022490"/>
    </source>
</evidence>
<dbReference type="InterPro" id="IPR009080">
    <property type="entry name" value="tRNAsynth_Ia_anticodon-bd"/>
</dbReference>
<feature type="short sequence motif" description="'HIGH' region" evidence="12">
    <location>
        <begin position="11"/>
        <end position="21"/>
    </location>
</feature>